<organism evidence="1 2">
    <name type="scientific">Eggerthella guodeyinii</name>
    <dbReference type="NCBI Taxonomy" id="2690837"/>
    <lineage>
        <taxon>Bacteria</taxon>
        <taxon>Bacillati</taxon>
        <taxon>Actinomycetota</taxon>
        <taxon>Coriobacteriia</taxon>
        <taxon>Eggerthellales</taxon>
        <taxon>Eggerthellaceae</taxon>
        <taxon>Eggerthella</taxon>
    </lineage>
</organism>
<gene>
    <name evidence="1" type="ORF">GJG86_14145</name>
</gene>
<dbReference type="Proteomes" id="UP000438093">
    <property type="component" value="Unassembled WGS sequence"/>
</dbReference>
<dbReference type="AlphaFoldDB" id="A0A6N7RSE5"/>
<comment type="caution">
    <text evidence="1">The sequence shown here is derived from an EMBL/GenBank/DDBJ whole genome shotgun (WGS) entry which is preliminary data.</text>
</comment>
<name>A0A6N7RSE5_9ACTN</name>
<dbReference type="EMBL" id="VTFY01000013">
    <property type="protein sequence ID" value="MRX83620.1"/>
    <property type="molecule type" value="Genomic_DNA"/>
</dbReference>
<accession>A0A6N7RSE5</accession>
<dbReference type="InterPro" id="IPR038573">
    <property type="entry name" value="BrnT_sf"/>
</dbReference>
<dbReference type="Pfam" id="PF04365">
    <property type="entry name" value="BrnT_toxin"/>
    <property type="match status" value="1"/>
</dbReference>
<dbReference type="Gene3D" id="3.10.450.530">
    <property type="entry name" value="Ribonuclease toxin, BrnT, of type II toxin-antitoxin system"/>
    <property type="match status" value="1"/>
</dbReference>
<proteinExistence type="predicted"/>
<keyword evidence="2" id="KW-1185">Reference proteome</keyword>
<dbReference type="InterPro" id="IPR007460">
    <property type="entry name" value="BrnT_toxin"/>
</dbReference>
<sequence length="89" mass="10427">MEFEYDPNKSASNLEKHGIDFEQAQELWKGKDVTIPLRGDHEEQRYAVLGTIDGKHWTAVITFRDARIRIISVRRSRVKEASYYDAKED</sequence>
<evidence type="ECO:0000313" key="2">
    <source>
        <dbReference type="Proteomes" id="UP000438093"/>
    </source>
</evidence>
<protein>
    <submittedName>
        <fullName evidence="1">BrnT family toxin</fullName>
    </submittedName>
</protein>
<reference evidence="2" key="1">
    <citation type="submission" date="2019-08" db="EMBL/GenBank/DDBJ databases">
        <title>Arthrobacter sp. nov., isolated from plateau pika and Tibetan wild ass.</title>
        <authorList>
            <person name="Ge Y."/>
        </authorList>
    </citation>
    <scope>NUCLEOTIDE SEQUENCE [LARGE SCALE GENOMIC DNA]</scope>
    <source>
        <strain evidence="2">HF-4214</strain>
    </source>
</reference>
<evidence type="ECO:0000313" key="1">
    <source>
        <dbReference type="EMBL" id="MRX83620.1"/>
    </source>
</evidence>